<dbReference type="Proteomes" id="UP000037247">
    <property type="component" value="Unassembled WGS sequence"/>
</dbReference>
<feature type="domain" description="Serine aminopeptidase S33" evidence="4">
    <location>
        <begin position="31"/>
        <end position="267"/>
    </location>
</feature>
<dbReference type="InterPro" id="IPR029058">
    <property type="entry name" value="AB_hydrolase_fold"/>
</dbReference>
<protein>
    <submittedName>
        <fullName evidence="5">Alpha/beta hydrolase</fullName>
    </submittedName>
</protein>
<dbReference type="GO" id="GO:0016787">
    <property type="term" value="F:hydrolase activity"/>
    <property type="evidence" value="ECO:0007669"/>
    <property type="project" value="UniProtKB-KW"/>
</dbReference>
<evidence type="ECO:0000256" key="3">
    <source>
        <dbReference type="SAM" id="MobiDB-lite"/>
    </source>
</evidence>
<dbReference type="InterPro" id="IPR022742">
    <property type="entry name" value="Hydrolase_4"/>
</dbReference>
<sequence>MGSERTDVEFTSDGVVIRAWLYRPNVPNPPIIVMAHGLGGVKTMRLDAFAERFADAGYACLVFDYRHFGDSDGEPRQLLSVHRQLADYDAAITYAKSLDGVDAARVVVWVSSFSGGHALTLASRHPGLAAAISQCPFTSGIASLTALDPISSAKVTARAIADLASSAVGRDPVTVGLTGHGHDAALMTAPDAESGYLSLVPDGASFSDRVTARTGLAIPLYSPARKASRISIPTFVAICETDSVAPSGPTMRAVQSNPHITAKIYPYGHFDIYVGDAFEDVVADEVGFLRDVVPVNPQRASAADAHAGRSPISSPASDEVPS</sequence>
<comment type="similarity">
    <text evidence="1">Belongs to the AB hydrolase superfamily.</text>
</comment>
<feature type="region of interest" description="Disordered" evidence="3">
    <location>
        <begin position="300"/>
        <end position="322"/>
    </location>
</feature>
<dbReference type="RefSeq" id="WP_049700616.1">
    <property type="nucleotide sequence ID" value="NZ_JAQDQF010000013.1"/>
</dbReference>
<dbReference type="PANTHER" id="PTHR22946:SF9">
    <property type="entry name" value="POLYKETIDE TRANSFERASE AF380"/>
    <property type="match status" value="1"/>
</dbReference>
<keyword evidence="2 5" id="KW-0378">Hydrolase</keyword>
<organism evidence="5 6">
    <name type="scientific">Gordonia jacobaea</name>
    <dbReference type="NCBI Taxonomy" id="122202"/>
    <lineage>
        <taxon>Bacteria</taxon>
        <taxon>Bacillati</taxon>
        <taxon>Actinomycetota</taxon>
        <taxon>Actinomycetes</taxon>
        <taxon>Mycobacteriales</taxon>
        <taxon>Gordoniaceae</taxon>
        <taxon>Gordonia</taxon>
    </lineage>
</organism>
<dbReference type="Gene3D" id="3.40.50.1820">
    <property type="entry name" value="alpha/beta hydrolase"/>
    <property type="match status" value="1"/>
</dbReference>
<evidence type="ECO:0000256" key="2">
    <source>
        <dbReference type="ARBA" id="ARBA00022801"/>
    </source>
</evidence>
<evidence type="ECO:0000313" key="6">
    <source>
        <dbReference type="Proteomes" id="UP000037247"/>
    </source>
</evidence>
<dbReference type="SUPFAM" id="SSF53474">
    <property type="entry name" value="alpha/beta-Hydrolases"/>
    <property type="match status" value="1"/>
</dbReference>
<dbReference type="InterPro" id="IPR050261">
    <property type="entry name" value="FrsA_esterase"/>
</dbReference>
<dbReference type="EMBL" id="LDTZ01000022">
    <property type="protein sequence ID" value="KNA89836.1"/>
    <property type="molecule type" value="Genomic_DNA"/>
</dbReference>
<proteinExistence type="inferred from homology"/>
<accession>A0ABR5I854</accession>
<keyword evidence="6" id="KW-1185">Reference proteome</keyword>
<evidence type="ECO:0000259" key="4">
    <source>
        <dbReference type="Pfam" id="PF12146"/>
    </source>
</evidence>
<comment type="caution">
    <text evidence="5">The sequence shown here is derived from an EMBL/GenBank/DDBJ whole genome shotgun (WGS) entry which is preliminary data.</text>
</comment>
<gene>
    <name evidence="5" type="ORF">ABW18_19385</name>
</gene>
<dbReference type="Pfam" id="PF12146">
    <property type="entry name" value="Hydrolase_4"/>
    <property type="match status" value="1"/>
</dbReference>
<name>A0ABR5I854_9ACTN</name>
<evidence type="ECO:0000256" key="1">
    <source>
        <dbReference type="ARBA" id="ARBA00008645"/>
    </source>
</evidence>
<evidence type="ECO:0000313" key="5">
    <source>
        <dbReference type="EMBL" id="KNA89836.1"/>
    </source>
</evidence>
<reference evidence="5 6" key="1">
    <citation type="submission" date="2015-05" db="EMBL/GenBank/DDBJ databases">
        <title>Draft genome sequence of the bacterium Gordonia jacobaea a new member of the Gordonia genus.</title>
        <authorList>
            <person name="Jimenez-Galisteo G."/>
            <person name="Dominguez A."/>
            <person name="Munoz E."/>
            <person name="Vinas M."/>
        </authorList>
    </citation>
    <scope>NUCLEOTIDE SEQUENCE [LARGE SCALE GENOMIC DNA]</scope>
    <source>
        <strain evidence="6">mv1</strain>
    </source>
</reference>
<dbReference type="PANTHER" id="PTHR22946">
    <property type="entry name" value="DIENELACTONE HYDROLASE DOMAIN-CONTAINING PROTEIN-RELATED"/>
    <property type="match status" value="1"/>
</dbReference>